<keyword evidence="2" id="KW-1133">Transmembrane helix</keyword>
<dbReference type="Gene3D" id="1.20.5.510">
    <property type="entry name" value="Single helix bin"/>
    <property type="match status" value="1"/>
</dbReference>
<dbReference type="AlphaFoldDB" id="A0AAD7NTL1"/>
<keyword evidence="2" id="KW-0472">Membrane</keyword>
<evidence type="ECO:0000313" key="4">
    <source>
        <dbReference type="EMBL" id="KAJ7775388.1"/>
    </source>
</evidence>
<evidence type="ECO:0000313" key="5">
    <source>
        <dbReference type="Proteomes" id="UP001215598"/>
    </source>
</evidence>
<dbReference type="EMBL" id="JARKIB010000010">
    <property type="protein sequence ID" value="KAJ7775388.1"/>
    <property type="molecule type" value="Genomic_DNA"/>
</dbReference>
<evidence type="ECO:0000256" key="3">
    <source>
        <dbReference type="SAM" id="SignalP"/>
    </source>
</evidence>
<accession>A0AAD7NTL1</accession>
<protein>
    <submittedName>
        <fullName evidence="4">Uncharacterized protein</fullName>
    </submittedName>
</protein>
<evidence type="ECO:0000256" key="2">
    <source>
        <dbReference type="SAM" id="Phobius"/>
    </source>
</evidence>
<feature type="transmembrane region" description="Helical" evidence="2">
    <location>
        <begin position="220"/>
        <end position="242"/>
    </location>
</feature>
<comment type="caution">
    <text evidence="4">The sequence shown here is derived from an EMBL/GenBank/DDBJ whole genome shotgun (WGS) entry which is preliminary data.</text>
</comment>
<organism evidence="4 5">
    <name type="scientific">Mycena metata</name>
    <dbReference type="NCBI Taxonomy" id="1033252"/>
    <lineage>
        <taxon>Eukaryota</taxon>
        <taxon>Fungi</taxon>
        <taxon>Dikarya</taxon>
        <taxon>Basidiomycota</taxon>
        <taxon>Agaricomycotina</taxon>
        <taxon>Agaricomycetes</taxon>
        <taxon>Agaricomycetidae</taxon>
        <taxon>Agaricales</taxon>
        <taxon>Marasmiineae</taxon>
        <taxon>Mycenaceae</taxon>
        <taxon>Mycena</taxon>
    </lineage>
</organism>
<feature type="region of interest" description="Disordered" evidence="1">
    <location>
        <begin position="193"/>
        <end position="212"/>
    </location>
</feature>
<sequence>MTWLWTILAVLTPAAAVFPQGGATWLAPTNRTVVAECYPLSIEFVNPVPPQNISFFYYYGAKGAAGRTVALIASWPQSQWVDGTTLYKADVPSVPVAASTLLALFVQNYDHAAPSFLNAILVQPNTNSSCITSLKQQGIGDYDSISIPPISTTVSPVLASTGAMLLSATASVPPTQSSGSSIVSPSSASANVLPTPSSVSSGAPSPSSTVLTPGTGNTSLIVGVTVGVVLLLLLGATGLWAIHRRRQRHLHGVPLSDASDELLDRGPIQNSVVRPNRKQIVFYTDVSSNRRRLNVGTDIVLTLAPPDSDHLPLGSCELVWKVFKFDAGFPARHTVIWCAETGFSVVVQNEDETLSNRTQTQIVKPRHTTSLGEDGPSAQSWSYPSKDHDAPTIIAFNNCVTRKQISLCAVDNSQHSMFSPVYSLGMLSQREKVECRLPTILQAYAVTDYKESQPFRASDKARFLLKDHANRPKPLNMEDTAQETVFQLYSHDSGRLVLEKD</sequence>
<gene>
    <name evidence="4" type="ORF">B0H16DRAFT_1879808</name>
</gene>
<reference evidence="4" key="1">
    <citation type="submission" date="2023-03" db="EMBL/GenBank/DDBJ databases">
        <title>Massive genome expansion in bonnet fungi (Mycena s.s.) driven by repeated elements and novel gene families across ecological guilds.</title>
        <authorList>
            <consortium name="Lawrence Berkeley National Laboratory"/>
            <person name="Harder C.B."/>
            <person name="Miyauchi S."/>
            <person name="Viragh M."/>
            <person name="Kuo A."/>
            <person name="Thoen E."/>
            <person name="Andreopoulos B."/>
            <person name="Lu D."/>
            <person name="Skrede I."/>
            <person name="Drula E."/>
            <person name="Henrissat B."/>
            <person name="Morin E."/>
            <person name="Kohler A."/>
            <person name="Barry K."/>
            <person name="LaButti K."/>
            <person name="Morin E."/>
            <person name="Salamov A."/>
            <person name="Lipzen A."/>
            <person name="Mereny Z."/>
            <person name="Hegedus B."/>
            <person name="Baldrian P."/>
            <person name="Stursova M."/>
            <person name="Weitz H."/>
            <person name="Taylor A."/>
            <person name="Grigoriev I.V."/>
            <person name="Nagy L.G."/>
            <person name="Martin F."/>
            <person name="Kauserud H."/>
        </authorList>
    </citation>
    <scope>NUCLEOTIDE SEQUENCE</scope>
    <source>
        <strain evidence="4">CBHHK182m</strain>
    </source>
</reference>
<feature type="chain" id="PRO_5042146504" evidence="3">
    <location>
        <begin position="17"/>
        <end position="501"/>
    </location>
</feature>
<evidence type="ECO:0000256" key="1">
    <source>
        <dbReference type="SAM" id="MobiDB-lite"/>
    </source>
</evidence>
<dbReference type="Proteomes" id="UP001215598">
    <property type="component" value="Unassembled WGS sequence"/>
</dbReference>
<keyword evidence="5" id="KW-1185">Reference proteome</keyword>
<feature type="signal peptide" evidence="3">
    <location>
        <begin position="1"/>
        <end position="16"/>
    </location>
</feature>
<keyword evidence="3" id="KW-0732">Signal</keyword>
<keyword evidence="2" id="KW-0812">Transmembrane</keyword>
<feature type="compositionally biased region" description="Low complexity" evidence="1">
    <location>
        <begin position="193"/>
        <end position="208"/>
    </location>
</feature>
<proteinExistence type="predicted"/>
<name>A0AAD7NTL1_9AGAR</name>